<dbReference type="Proteomes" id="UP001328107">
    <property type="component" value="Unassembled WGS sequence"/>
</dbReference>
<keyword evidence="5" id="KW-0489">Methyltransferase</keyword>
<evidence type="ECO:0000256" key="3">
    <source>
        <dbReference type="ARBA" id="ARBA00012533"/>
    </source>
</evidence>
<keyword evidence="6" id="KW-0808">Transferase</keyword>
<proteinExistence type="inferred from homology"/>
<evidence type="ECO:0000256" key="7">
    <source>
        <dbReference type="ARBA" id="ARBA00022691"/>
    </source>
</evidence>
<evidence type="ECO:0000256" key="2">
    <source>
        <dbReference type="ARBA" id="ARBA00004496"/>
    </source>
</evidence>
<evidence type="ECO:0000256" key="4">
    <source>
        <dbReference type="ARBA" id="ARBA00022490"/>
    </source>
</evidence>
<keyword evidence="4" id="KW-0963">Cytoplasm</keyword>
<dbReference type="SUPFAM" id="SSF53335">
    <property type="entry name" value="S-adenosyl-L-methionine-dependent methyltransferases"/>
    <property type="match status" value="1"/>
</dbReference>
<comment type="similarity">
    <text evidence="9">Belongs to the methyltransferase superfamily. METTL18 family.</text>
</comment>
<evidence type="ECO:0000313" key="11">
    <source>
        <dbReference type="Proteomes" id="UP001328107"/>
    </source>
</evidence>
<feature type="non-terminal residue" evidence="10">
    <location>
        <position position="1"/>
    </location>
</feature>
<keyword evidence="11" id="KW-1185">Reference proteome</keyword>
<organism evidence="10 11">
    <name type="scientific">Pristionchus mayeri</name>
    <dbReference type="NCBI Taxonomy" id="1317129"/>
    <lineage>
        <taxon>Eukaryota</taxon>
        <taxon>Metazoa</taxon>
        <taxon>Ecdysozoa</taxon>
        <taxon>Nematoda</taxon>
        <taxon>Chromadorea</taxon>
        <taxon>Rhabditida</taxon>
        <taxon>Rhabditina</taxon>
        <taxon>Diplogasteromorpha</taxon>
        <taxon>Diplogasteroidea</taxon>
        <taxon>Neodiplogasteridae</taxon>
        <taxon>Pristionchus</taxon>
    </lineage>
</organism>
<gene>
    <name evidence="10" type="ORF">PMAYCL1PPCAC_13018</name>
</gene>
<dbReference type="InterPro" id="IPR029063">
    <property type="entry name" value="SAM-dependent_MTases_sf"/>
</dbReference>
<evidence type="ECO:0000256" key="6">
    <source>
        <dbReference type="ARBA" id="ARBA00022679"/>
    </source>
</evidence>
<dbReference type="Pfam" id="PF10294">
    <property type="entry name" value="Methyltransf_16"/>
    <property type="match status" value="1"/>
</dbReference>
<dbReference type="PANTHER" id="PTHR14614">
    <property type="entry name" value="HEPATOCELLULAR CARCINOMA-ASSOCIATED ANTIGEN"/>
    <property type="match status" value="1"/>
</dbReference>
<dbReference type="PANTHER" id="PTHR14614:SF39">
    <property type="entry name" value="HISTIDINE PROTEIN METHYLTRANSFERASE 1 HOMOLOG"/>
    <property type="match status" value="1"/>
</dbReference>
<accession>A0AAN4ZQB7</accession>
<keyword evidence="7" id="KW-0949">S-adenosyl-L-methionine</keyword>
<dbReference type="EC" id="2.1.1.85" evidence="3"/>
<dbReference type="GO" id="GO:0005737">
    <property type="term" value="C:cytoplasm"/>
    <property type="evidence" value="ECO:0007669"/>
    <property type="project" value="UniProtKB-SubCell"/>
</dbReference>
<evidence type="ECO:0000256" key="1">
    <source>
        <dbReference type="ARBA" id="ARBA00004123"/>
    </source>
</evidence>
<evidence type="ECO:0000313" key="10">
    <source>
        <dbReference type="EMBL" id="GMR42823.1"/>
    </source>
</evidence>
<comment type="caution">
    <text evidence="10">The sequence shown here is derived from an EMBL/GenBank/DDBJ whole genome shotgun (WGS) entry which is preliminary data.</text>
</comment>
<evidence type="ECO:0000256" key="9">
    <source>
        <dbReference type="ARBA" id="ARBA00038126"/>
    </source>
</evidence>
<dbReference type="Gene3D" id="3.40.50.150">
    <property type="entry name" value="Vaccinia Virus protein VP39"/>
    <property type="match status" value="1"/>
</dbReference>
<evidence type="ECO:0000256" key="8">
    <source>
        <dbReference type="ARBA" id="ARBA00023242"/>
    </source>
</evidence>
<evidence type="ECO:0000256" key="5">
    <source>
        <dbReference type="ARBA" id="ARBA00022603"/>
    </source>
</evidence>
<keyword evidence="8" id="KW-0539">Nucleus</keyword>
<sequence>SIMPEKEVTMKLASGSEIRYLSQWAIDSNVCQSEFSEEPFLRTLERSDLTTHVYEGGLKVWECSKDLCELIEAEAEIVKGKNIVELGCGGALPSIMALHMGAKTLWLQDFNAAVLACFTMENLKLNGVESGDVHCVAAPWNGIRGQGGIPPKSAEVVLSSETIYNEEDYPHLHDAIVHVLKDDGIALIAGKMIYFGLSGSVPSFADYVKSRGILSVKEKKIIQASVPRIILELARV</sequence>
<protein>
    <recommendedName>
        <fullName evidence="3">protein-histidine N-methyltransferase</fullName>
        <ecNumber evidence="3">2.1.1.85</ecNumber>
    </recommendedName>
</protein>
<dbReference type="EMBL" id="BTRK01000003">
    <property type="protein sequence ID" value="GMR42823.1"/>
    <property type="molecule type" value="Genomic_DNA"/>
</dbReference>
<name>A0AAN4ZQB7_9BILA</name>
<dbReference type="GO" id="GO:0005634">
    <property type="term" value="C:nucleus"/>
    <property type="evidence" value="ECO:0007669"/>
    <property type="project" value="UniProtKB-SubCell"/>
</dbReference>
<comment type="subcellular location">
    <subcellularLocation>
        <location evidence="2">Cytoplasm</location>
    </subcellularLocation>
    <subcellularLocation>
        <location evidence="1">Nucleus</location>
    </subcellularLocation>
</comment>
<dbReference type="GO" id="GO:0018064">
    <property type="term" value="F:protein-L-histidine N-tele-methyltransferase activity"/>
    <property type="evidence" value="ECO:0007669"/>
    <property type="project" value="UniProtKB-EC"/>
</dbReference>
<dbReference type="InterPro" id="IPR019410">
    <property type="entry name" value="Methyltransf_16"/>
</dbReference>
<reference evidence="11" key="1">
    <citation type="submission" date="2022-10" db="EMBL/GenBank/DDBJ databases">
        <title>Genome assembly of Pristionchus species.</title>
        <authorList>
            <person name="Yoshida K."/>
            <person name="Sommer R.J."/>
        </authorList>
    </citation>
    <scope>NUCLEOTIDE SEQUENCE [LARGE SCALE GENOMIC DNA]</scope>
    <source>
        <strain evidence="11">RS5460</strain>
    </source>
</reference>
<dbReference type="AlphaFoldDB" id="A0AAN4ZQB7"/>
<dbReference type="GO" id="GO:0032259">
    <property type="term" value="P:methylation"/>
    <property type="evidence" value="ECO:0007669"/>
    <property type="project" value="UniProtKB-KW"/>
</dbReference>